<comment type="caution">
    <text evidence="2">The sequence shown here is derived from an EMBL/GenBank/DDBJ whole genome shotgun (WGS) entry which is preliminary data.</text>
</comment>
<proteinExistence type="predicted"/>
<dbReference type="EMBL" id="JAGKQM010000015">
    <property type="protein sequence ID" value="KAH0878042.1"/>
    <property type="molecule type" value="Genomic_DNA"/>
</dbReference>
<protein>
    <submittedName>
        <fullName evidence="2">Uncharacterized protein</fullName>
    </submittedName>
</protein>
<feature type="compositionally biased region" description="Low complexity" evidence="1">
    <location>
        <begin position="229"/>
        <end position="239"/>
    </location>
</feature>
<feature type="compositionally biased region" description="Polar residues" evidence="1">
    <location>
        <begin position="168"/>
        <end position="188"/>
    </location>
</feature>
<evidence type="ECO:0000313" key="2">
    <source>
        <dbReference type="EMBL" id="KAH0878042.1"/>
    </source>
</evidence>
<reference evidence="2 3" key="1">
    <citation type="submission" date="2021-05" db="EMBL/GenBank/DDBJ databases">
        <title>Genome Assembly of Synthetic Allotetraploid Brassica napus Reveals Homoeologous Exchanges between Subgenomes.</title>
        <authorList>
            <person name="Davis J.T."/>
        </authorList>
    </citation>
    <scope>NUCLEOTIDE SEQUENCE [LARGE SCALE GENOMIC DNA]</scope>
    <source>
        <strain evidence="3">cv. Da-Ae</strain>
        <tissue evidence="2">Seedling</tissue>
    </source>
</reference>
<accession>A0ABQ7ZCW1</accession>
<gene>
    <name evidence="2" type="ORF">HID58_065436</name>
</gene>
<dbReference type="Proteomes" id="UP000824890">
    <property type="component" value="Unassembled WGS sequence"/>
</dbReference>
<keyword evidence="3" id="KW-1185">Reference proteome</keyword>
<feature type="compositionally biased region" description="Polar residues" evidence="1">
    <location>
        <begin position="85"/>
        <end position="116"/>
    </location>
</feature>
<feature type="region of interest" description="Disordered" evidence="1">
    <location>
        <begin position="85"/>
        <end position="239"/>
    </location>
</feature>
<sequence length="239" mass="26824">MLNKLTGLRPKPNSADRPARQGSRTRERIRPHQHDTRLFRLDLTTTISRRRRSSTTANLELRNTEEPPSRPTLLFHALSSLRRASSIQSRAHPTEQSIWNHEPSNTLKAPTGSKTDPTGDARLREPSPPGDKTDNSGSEEASTSRRQSRRRRSCRSLPLPEKKHQLTKKQLASPRQTSQRPRDLNQSSDKAENRGDEGEAQAPHRKNISRGSDDGTHAHAPAARRTQTLDLLSLDSVSV</sequence>
<feature type="region of interest" description="Disordered" evidence="1">
    <location>
        <begin position="1"/>
        <end position="31"/>
    </location>
</feature>
<feature type="region of interest" description="Disordered" evidence="1">
    <location>
        <begin position="47"/>
        <end position="72"/>
    </location>
</feature>
<organism evidence="2 3">
    <name type="scientific">Brassica napus</name>
    <name type="common">Rape</name>
    <dbReference type="NCBI Taxonomy" id="3708"/>
    <lineage>
        <taxon>Eukaryota</taxon>
        <taxon>Viridiplantae</taxon>
        <taxon>Streptophyta</taxon>
        <taxon>Embryophyta</taxon>
        <taxon>Tracheophyta</taxon>
        <taxon>Spermatophyta</taxon>
        <taxon>Magnoliopsida</taxon>
        <taxon>eudicotyledons</taxon>
        <taxon>Gunneridae</taxon>
        <taxon>Pentapetalae</taxon>
        <taxon>rosids</taxon>
        <taxon>malvids</taxon>
        <taxon>Brassicales</taxon>
        <taxon>Brassicaceae</taxon>
        <taxon>Brassiceae</taxon>
        <taxon>Brassica</taxon>
    </lineage>
</organism>
<name>A0ABQ7ZCW1_BRANA</name>
<evidence type="ECO:0000256" key="1">
    <source>
        <dbReference type="SAM" id="MobiDB-lite"/>
    </source>
</evidence>
<evidence type="ECO:0000313" key="3">
    <source>
        <dbReference type="Proteomes" id="UP000824890"/>
    </source>
</evidence>